<organism evidence="1 2">
    <name type="scientific">Podospora aff. communis PSN243</name>
    <dbReference type="NCBI Taxonomy" id="3040156"/>
    <lineage>
        <taxon>Eukaryota</taxon>
        <taxon>Fungi</taxon>
        <taxon>Dikarya</taxon>
        <taxon>Ascomycota</taxon>
        <taxon>Pezizomycotina</taxon>
        <taxon>Sordariomycetes</taxon>
        <taxon>Sordariomycetidae</taxon>
        <taxon>Sordariales</taxon>
        <taxon>Podosporaceae</taxon>
        <taxon>Podospora</taxon>
    </lineage>
</organism>
<dbReference type="GO" id="GO:0016787">
    <property type="term" value="F:hydrolase activity"/>
    <property type="evidence" value="ECO:0007669"/>
    <property type="project" value="UniProtKB-KW"/>
</dbReference>
<dbReference type="SUPFAM" id="SSF48208">
    <property type="entry name" value="Six-hairpin glycosidases"/>
    <property type="match status" value="1"/>
</dbReference>
<reference evidence="1" key="1">
    <citation type="journal article" date="2023" name="Mol. Phylogenet. Evol.">
        <title>Genome-scale phylogeny and comparative genomics of the fungal order Sordariales.</title>
        <authorList>
            <person name="Hensen N."/>
            <person name="Bonometti L."/>
            <person name="Westerberg I."/>
            <person name="Brannstrom I.O."/>
            <person name="Guillou S."/>
            <person name="Cros-Aarteil S."/>
            <person name="Calhoun S."/>
            <person name="Haridas S."/>
            <person name="Kuo A."/>
            <person name="Mondo S."/>
            <person name="Pangilinan J."/>
            <person name="Riley R."/>
            <person name="LaButti K."/>
            <person name="Andreopoulos B."/>
            <person name="Lipzen A."/>
            <person name="Chen C."/>
            <person name="Yan M."/>
            <person name="Daum C."/>
            <person name="Ng V."/>
            <person name="Clum A."/>
            <person name="Steindorff A."/>
            <person name="Ohm R.A."/>
            <person name="Martin F."/>
            <person name="Silar P."/>
            <person name="Natvig D.O."/>
            <person name="Lalanne C."/>
            <person name="Gautier V."/>
            <person name="Ament-Velasquez S.L."/>
            <person name="Kruys A."/>
            <person name="Hutchinson M.I."/>
            <person name="Powell A.J."/>
            <person name="Barry K."/>
            <person name="Miller A.N."/>
            <person name="Grigoriev I.V."/>
            <person name="Debuchy R."/>
            <person name="Gladieux P."/>
            <person name="Hiltunen Thoren M."/>
            <person name="Johannesson H."/>
        </authorList>
    </citation>
    <scope>NUCLEOTIDE SEQUENCE</scope>
    <source>
        <strain evidence="1">PSN243</strain>
    </source>
</reference>
<accession>A0AAV9GQX3</accession>
<protein>
    <submittedName>
        <fullName evidence="1">Glycoside hydrolase</fullName>
    </submittedName>
</protein>
<name>A0AAV9GQX3_9PEZI</name>
<dbReference type="PANTHER" id="PTHR47791:SF1">
    <property type="entry name" value="ENDO MANNANASE, GH76 FAMILY (EUROFUNG)"/>
    <property type="match status" value="1"/>
</dbReference>
<dbReference type="InterPro" id="IPR005198">
    <property type="entry name" value="Glyco_hydro_76"/>
</dbReference>
<dbReference type="Pfam" id="PF03663">
    <property type="entry name" value="Glyco_hydro_76"/>
    <property type="match status" value="1"/>
</dbReference>
<dbReference type="InterPro" id="IPR053169">
    <property type="entry name" value="MUG_Protein"/>
</dbReference>
<gene>
    <name evidence="1" type="ORF">QBC34DRAFT_448085</name>
</gene>
<dbReference type="PANTHER" id="PTHR47791">
    <property type="entry name" value="MEIOTICALLY UP-REGULATED GENE 191 PROTEIN"/>
    <property type="match status" value="1"/>
</dbReference>
<comment type="caution">
    <text evidence="1">The sequence shown here is derived from an EMBL/GenBank/DDBJ whole genome shotgun (WGS) entry which is preliminary data.</text>
</comment>
<dbReference type="AlphaFoldDB" id="A0AAV9GQX3"/>
<dbReference type="Gene3D" id="1.50.10.20">
    <property type="match status" value="1"/>
</dbReference>
<dbReference type="GO" id="GO:0005975">
    <property type="term" value="P:carbohydrate metabolic process"/>
    <property type="evidence" value="ECO:0007669"/>
    <property type="project" value="InterPro"/>
</dbReference>
<evidence type="ECO:0000313" key="2">
    <source>
        <dbReference type="Proteomes" id="UP001321760"/>
    </source>
</evidence>
<evidence type="ECO:0000313" key="1">
    <source>
        <dbReference type="EMBL" id="KAK4450746.1"/>
    </source>
</evidence>
<dbReference type="InterPro" id="IPR008928">
    <property type="entry name" value="6-hairpin_glycosidase_sf"/>
</dbReference>
<proteinExistence type="predicted"/>
<keyword evidence="1" id="KW-0378">Hydrolase</keyword>
<dbReference type="Proteomes" id="UP001321760">
    <property type="component" value="Unassembled WGS sequence"/>
</dbReference>
<reference evidence="1" key="2">
    <citation type="submission" date="2023-05" db="EMBL/GenBank/DDBJ databases">
        <authorList>
            <consortium name="Lawrence Berkeley National Laboratory"/>
            <person name="Steindorff A."/>
            <person name="Hensen N."/>
            <person name="Bonometti L."/>
            <person name="Westerberg I."/>
            <person name="Brannstrom I.O."/>
            <person name="Guillou S."/>
            <person name="Cros-Aarteil S."/>
            <person name="Calhoun S."/>
            <person name="Haridas S."/>
            <person name="Kuo A."/>
            <person name="Mondo S."/>
            <person name="Pangilinan J."/>
            <person name="Riley R."/>
            <person name="Labutti K."/>
            <person name="Andreopoulos B."/>
            <person name="Lipzen A."/>
            <person name="Chen C."/>
            <person name="Yanf M."/>
            <person name="Daum C."/>
            <person name="Ng V."/>
            <person name="Clum A."/>
            <person name="Ohm R."/>
            <person name="Martin F."/>
            <person name="Silar P."/>
            <person name="Natvig D."/>
            <person name="Lalanne C."/>
            <person name="Gautier V."/>
            <person name="Ament-Velasquez S.L."/>
            <person name="Kruys A."/>
            <person name="Hutchinson M.I."/>
            <person name="Powell A.J."/>
            <person name="Barry K."/>
            <person name="Miller A.N."/>
            <person name="Grigoriev I.V."/>
            <person name="Debuchy R."/>
            <person name="Gladieux P."/>
            <person name="Thoren M.H."/>
            <person name="Johannesson H."/>
        </authorList>
    </citation>
    <scope>NUCLEOTIDE SEQUENCE</scope>
    <source>
        <strain evidence="1">PSN243</strain>
    </source>
</reference>
<sequence length="319" mass="35264">MANTFVRAQTHPGRVQKRLTSTGRTMSNFNVHTRHRRDDLESRGFPGFLNDFYDDEGWWALAWIRSWDVTHEPQFLAMAQSIFKDMKTGEDNICGGGIWWKKDHQYKNAIANELYLSVAASLANRVSPDLKDSHLNIAKSSWSWFLNSTMLNAQNLVNDGLVINPDGSCSSNNYTTWSYNQGVILGGLVELFKATNDSSYLDTATAIAKAALTRLSDKVGVIHEADKCEPNCGGDGSQFKGIFMRNLNYLHSVAPQDVFRTAIVANADSIWLNNRNPNTNQLGINWSGPWNAGLGPNASTHSSAMDAVVAAMVVGVRGF</sequence>
<dbReference type="EMBL" id="MU865931">
    <property type="protein sequence ID" value="KAK4450746.1"/>
    <property type="molecule type" value="Genomic_DNA"/>
</dbReference>
<keyword evidence="2" id="KW-1185">Reference proteome</keyword>